<sequence>MLLVEQCTGEWPLVKRISENHGNVFTKSWIRRIAIMTSTFAMLPLLWAKDAVRALNSPDKAIEVQVKLNPLAYSVSMQGRPVLLSSALGLELKDQPAIGEWKLLHEERHSVDRTWTPVWGKDSKIRDRYTETCLQLEEKKGLHRRMDLIVRAYPDGIALRYALPKQPGLEHFVVTKELTSFRFPSDANIWAATMEKYHHSFEHEYVKQHLSQIPAGAHIYLPALAQVESKIYASVMEADLTDWAGMYLTPKGAMNLSADLSPRLDGDGLVKADAPHQTPWRVIMLGQKPGDLIESNLIENLNPPSKITDTSWIKPGMMAWDHWWSGGVKMDNETNRRYISFASEMGFPYQLIDWQWYGEFNRPEANITRPAPQIDMPGLIRFAAERHVREWIWIHSGDVTRVKNEGKLDEAFATYEKWGIAGVKIDFMDSNDQGIVNWYEDIVSLAAKHHLMVDFHGAFEPTGLRVTWPNLLTREGVMGNEYNKFSTRVTPLHKLTLPFTRMLAGPMDYTPGGFLNRSPSEWKQTTPTEVMGSRAQELALFVVYWSPLTCVTDDPEHYKDQPGLEFLRVVPTIWDETKVLDGEVGEHIIIARRSGMKWFIGGMTGDKSYDYRLSLSFLPKGEYVAHLFTDPKDTSASYEKIERLTQHVTSSSSLALNMRLAGGVAIYLEPAK</sequence>
<dbReference type="InterPro" id="IPR052720">
    <property type="entry name" value="Glycosyl_hydrolase_97"/>
</dbReference>
<dbReference type="InterPro" id="IPR019563">
    <property type="entry name" value="GH97_catalytic"/>
</dbReference>
<dbReference type="AlphaFoldDB" id="A0A4V2G415"/>
<dbReference type="InterPro" id="IPR029486">
    <property type="entry name" value="GH97_N"/>
</dbReference>
<keyword evidence="5" id="KW-1185">Reference proteome</keyword>
<evidence type="ECO:0000259" key="1">
    <source>
        <dbReference type="Pfam" id="PF10566"/>
    </source>
</evidence>
<dbReference type="InterPro" id="IPR014718">
    <property type="entry name" value="GH-type_carb-bd"/>
</dbReference>
<dbReference type="InterPro" id="IPR013785">
    <property type="entry name" value="Aldolase_TIM"/>
</dbReference>
<dbReference type="Gene3D" id="3.20.20.70">
    <property type="entry name" value="Aldolase class I"/>
    <property type="match status" value="1"/>
</dbReference>
<dbReference type="Pfam" id="PF14509">
    <property type="entry name" value="GH97_C"/>
    <property type="match status" value="1"/>
</dbReference>
<dbReference type="EMBL" id="SHKW01000001">
    <property type="protein sequence ID" value="RZU38886.1"/>
    <property type="molecule type" value="Genomic_DNA"/>
</dbReference>
<evidence type="ECO:0000313" key="5">
    <source>
        <dbReference type="Proteomes" id="UP000292958"/>
    </source>
</evidence>
<gene>
    <name evidence="4" type="ORF">BDD14_0187</name>
</gene>
<dbReference type="Gene3D" id="2.70.98.10">
    <property type="match status" value="1"/>
</dbReference>
<name>A0A4V2G415_9BACT</name>
<accession>A0A4V2G415</accession>
<reference evidence="4 5" key="1">
    <citation type="submission" date="2019-02" db="EMBL/GenBank/DDBJ databases">
        <title>Genomic Encyclopedia of Archaeal and Bacterial Type Strains, Phase II (KMG-II): from individual species to whole genera.</title>
        <authorList>
            <person name="Goeker M."/>
        </authorList>
    </citation>
    <scope>NUCLEOTIDE SEQUENCE [LARGE SCALE GENOMIC DNA]</scope>
    <source>
        <strain evidence="4 5">DSM 18101</strain>
    </source>
</reference>
<dbReference type="GO" id="GO:0030246">
    <property type="term" value="F:carbohydrate binding"/>
    <property type="evidence" value="ECO:0007669"/>
    <property type="project" value="InterPro"/>
</dbReference>
<feature type="domain" description="Glycosyl-hydrolase 97 N-terminal" evidence="2">
    <location>
        <begin position="55"/>
        <end position="304"/>
    </location>
</feature>
<evidence type="ECO:0000259" key="3">
    <source>
        <dbReference type="Pfam" id="PF14509"/>
    </source>
</evidence>
<evidence type="ECO:0000313" key="4">
    <source>
        <dbReference type="EMBL" id="RZU38886.1"/>
    </source>
</evidence>
<evidence type="ECO:0000259" key="2">
    <source>
        <dbReference type="Pfam" id="PF14508"/>
    </source>
</evidence>
<dbReference type="InterPro" id="IPR017853">
    <property type="entry name" value="GH"/>
</dbReference>
<feature type="domain" description="Glycosyl-hydrolase 97 C-terminal oligomerisation" evidence="3">
    <location>
        <begin position="574"/>
        <end position="668"/>
    </location>
</feature>
<protein>
    <submittedName>
        <fullName evidence="4">Alpha-glucosidase</fullName>
    </submittedName>
</protein>
<proteinExistence type="predicted"/>
<dbReference type="Proteomes" id="UP000292958">
    <property type="component" value="Unassembled WGS sequence"/>
</dbReference>
<organism evidence="4 5">
    <name type="scientific">Edaphobacter modestus</name>
    <dbReference type="NCBI Taxonomy" id="388466"/>
    <lineage>
        <taxon>Bacteria</taxon>
        <taxon>Pseudomonadati</taxon>
        <taxon>Acidobacteriota</taxon>
        <taxon>Terriglobia</taxon>
        <taxon>Terriglobales</taxon>
        <taxon>Acidobacteriaceae</taxon>
        <taxon>Edaphobacter</taxon>
    </lineage>
</organism>
<dbReference type="PANTHER" id="PTHR35803:SF2">
    <property type="entry name" value="RETAINING ALPHA-GALACTOSIDASE"/>
    <property type="match status" value="1"/>
</dbReference>
<dbReference type="OrthoDB" id="57532at2"/>
<comment type="caution">
    <text evidence="4">The sequence shown here is derived from an EMBL/GenBank/DDBJ whole genome shotgun (WGS) entry which is preliminary data.</text>
</comment>
<dbReference type="PANTHER" id="PTHR35803">
    <property type="entry name" value="GLUCAN 1,4-ALPHA-GLUCOSIDASE SUSB-RELATED"/>
    <property type="match status" value="1"/>
</dbReference>
<dbReference type="SUPFAM" id="SSF51445">
    <property type="entry name" value="(Trans)glycosidases"/>
    <property type="match status" value="1"/>
</dbReference>
<dbReference type="InterPro" id="IPR029483">
    <property type="entry name" value="GH97_C"/>
</dbReference>
<feature type="domain" description="Glycosyl-hydrolase 97 catalytic" evidence="1">
    <location>
        <begin position="330"/>
        <end position="477"/>
    </location>
</feature>
<dbReference type="Pfam" id="PF14508">
    <property type="entry name" value="GH97_N"/>
    <property type="match status" value="1"/>
</dbReference>
<dbReference type="Pfam" id="PF10566">
    <property type="entry name" value="Glyco_hydro_97"/>
    <property type="match status" value="1"/>
</dbReference>